<dbReference type="GO" id="GO:0043052">
    <property type="term" value="P:thermotaxis"/>
    <property type="evidence" value="ECO:0007669"/>
    <property type="project" value="UniProtKB-ARBA"/>
</dbReference>
<keyword evidence="5" id="KW-0479">Metal-binding</keyword>
<dbReference type="InterPro" id="IPR002110">
    <property type="entry name" value="Ankyrin_rpt"/>
</dbReference>
<feature type="region of interest" description="Disordered" evidence="18">
    <location>
        <begin position="1"/>
        <end position="54"/>
    </location>
</feature>
<dbReference type="Pfam" id="PF00130">
    <property type="entry name" value="C1_1"/>
    <property type="match status" value="1"/>
</dbReference>
<feature type="compositionally biased region" description="Polar residues" evidence="18">
    <location>
        <begin position="44"/>
        <end position="54"/>
    </location>
</feature>
<feature type="compositionally biased region" description="Low complexity" evidence="18">
    <location>
        <begin position="774"/>
        <end position="794"/>
    </location>
</feature>
<dbReference type="Pfam" id="PF00609">
    <property type="entry name" value="DAGK_acc"/>
    <property type="match status" value="1"/>
</dbReference>
<reference evidence="20" key="1">
    <citation type="submission" date="2014-05" db="EMBL/GenBank/DDBJ databases">
        <authorList>
            <person name="Chronopoulou M."/>
        </authorList>
    </citation>
    <scope>NUCLEOTIDE SEQUENCE</scope>
    <source>
        <tissue evidence="20">Whole organism</tissue>
    </source>
</reference>
<evidence type="ECO:0000256" key="7">
    <source>
        <dbReference type="ARBA" id="ARBA00022741"/>
    </source>
</evidence>
<feature type="region of interest" description="Disordered" evidence="18">
    <location>
        <begin position="747"/>
        <end position="794"/>
    </location>
</feature>
<dbReference type="Pfam" id="PF00781">
    <property type="entry name" value="DAGK_cat"/>
    <property type="match status" value="1"/>
</dbReference>
<keyword evidence="6" id="KW-0677">Repeat</keyword>
<evidence type="ECO:0000256" key="14">
    <source>
        <dbReference type="ARBA" id="ARBA00023242"/>
    </source>
</evidence>
<dbReference type="InterPro" id="IPR017438">
    <property type="entry name" value="ATP-NAD_kinase_N"/>
</dbReference>
<dbReference type="GO" id="GO:0005524">
    <property type="term" value="F:ATP binding"/>
    <property type="evidence" value="ECO:0007669"/>
    <property type="project" value="UniProtKB-KW"/>
</dbReference>
<proteinExistence type="inferred from homology"/>
<evidence type="ECO:0000256" key="1">
    <source>
        <dbReference type="ARBA" id="ARBA00001383"/>
    </source>
</evidence>
<accession>A0A0K2UIU1</accession>
<evidence type="ECO:0000256" key="13">
    <source>
        <dbReference type="ARBA" id="ARBA00023054"/>
    </source>
</evidence>
<dbReference type="EC" id="2.7.1.107" evidence="16"/>
<dbReference type="PANTHER" id="PTHR11255:SF80">
    <property type="entry name" value="EYE-SPECIFIC DIACYLGLYCEROL KINASE"/>
    <property type="match status" value="1"/>
</dbReference>
<dbReference type="PROSITE" id="PS50146">
    <property type="entry name" value="DAGK"/>
    <property type="match status" value="1"/>
</dbReference>
<dbReference type="SMART" id="SM00045">
    <property type="entry name" value="DAGKa"/>
    <property type="match status" value="1"/>
</dbReference>
<sequence>MLTAPVGSSSLVPESETVELVPEPDSTGSLEDTPLSIPFRRSSHPVTSDSTFNHCSHNYKQMERRASDSSTTGGNSEPPPPICHANADWSIEASSMSHIFVPTSSSSDSCYLNTDCKKFGHRSKCVSCRIVVHDACMESLNAKFFCKQTFRECVRKYREQTSVDHHWVQRKNLKGKCKHCGKAFQSKLGFGSVVGVSCSWCKFSYHNKDNCLNQMHQDKDCDLGTHSNVIVPPSWIVKLPRKGSFKSSLKNSPKKSSGTKLNLLEETQKSNINNNNSGKPFCVKPIPSPKLTPILVFLNPKSGGNQGAKLMQKFQWLLNPRQVFDLTQGGPQPAIEMFRKVPNIKLLACGGDGTVGWLLSVLDKIEVDSTATVGVLPLGTGNDLSRSLGWGGGYIDEPISKILNGLQTATEVKMDRWILKVERNADYPSTDKGEDKLPLNVVNNYFSLGVDAQIALQFHEAREANPSKFNSRIRNKMFYGQAGGKDLLLRKWKDLSHEIEVECDGKDITPKLREHRVHSVLFANIPSFGSGTRPWNRGNGEQRIDDGLIEVMGLTTYQLPLLQAGGHATCITQCKTATIKTRKTIPMQVDGEASRLNPATITLSYLNQVSMLAKIKGDSKKGTLSSSNEIALKLSVSRISMPDYESFHYDKDRLKELAQSFGEISTTTNADLEAVRNLINKVMENNKPVSSDWCFIDSVTAIRFFRIDRAQENLHYVTDICDEELHILEMDSPSLNDDEKHIMETAIKPATPPPSQSENEAHHHNNSNDHHLSPAENSSSSSNKVPSPSKSLSPSRVVVSSVAEAMDIELAPPIPTAIPTPLPPPMLEKTTEGVLKAARLGDIKMLTDLFNENYSLLSIDETGKTALHYGARFGHKEIIKFLISKAPPSILDMVDNEKGQTALHKAAGYKRRTICCMLVAAGSSLSIHDQAGLTPRQLAVMAEDHDLSSYLESQEHFQNEQDIDLETPMPEKDPNTTIKQYLRNQNRPYSVNDIVLNMHKEFGKTVIQKVLDLLVADGEAIEKINGKQKVYAINQEHMATANEAELSRLDQELAQNQEAIKKINIQLKSKEASLKNIESSITTSEAFDRIEQLKSTVSQMEERLEELSNNRVLVTKAEKETVMKEHEKAVKEWRKRKRMVLNITEAVLESYPKSKKALFEEIEIETDEDAGVQIPDIY</sequence>
<dbReference type="AlphaFoldDB" id="A0A0K2UIU1"/>
<dbReference type="InterPro" id="IPR056383">
    <property type="entry name" value="DGKI-like_dom"/>
</dbReference>
<dbReference type="SMART" id="SM00109">
    <property type="entry name" value="C1"/>
    <property type="match status" value="2"/>
</dbReference>
<organism evidence="20">
    <name type="scientific">Lepeophtheirus salmonis</name>
    <name type="common">Salmon louse</name>
    <name type="synonym">Caligus salmonis</name>
    <dbReference type="NCBI Taxonomy" id="72036"/>
    <lineage>
        <taxon>Eukaryota</taxon>
        <taxon>Metazoa</taxon>
        <taxon>Ecdysozoa</taxon>
        <taxon>Arthropoda</taxon>
        <taxon>Crustacea</taxon>
        <taxon>Multicrustacea</taxon>
        <taxon>Hexanauplia</taxon>
        <taxon>Copepoda</taxon>
        <taxon>Siphonostomatoida</taxon>
        <taxon>Caligidae</taxon>
        <taxon>Lepeophtheirus</taxon>
    </lineage>
</organism>
<evidence type="ECO:0000256" key="6">
    <source>
        <dbReference type="ARBA" id="ARBA00022737"/>
    </source>
</evidence>
<keyword evidence="4 16" id="KW-0808">Transferase</keyword>
<dbReference type="SMART" id="SM00046">
    <property type="entry name" value="DAGKc"/>
    <property type="match status" value="1"/>
</dbReference>
<dbReference type="SUPFAM" id="SSF48403">
    <property type="entry name" value="Ankyrin repeat"/>
    <property type="match status" value="1"/>
</dbReference>
<evidence type="ECO:0000256" key="10">
    <source>
        <dbReference type="ARBA" id="ARBA00022833"/>
    </source>
</evidence>
<evidence type="ECO:0000259" key="19">
    <source>
        <dbReference type="PROSITE" id="PS50146"/>
    </source>
</evidence>
<dbReference type="InterPro" id="IPR000756">
    <property type="entry name" value="Diacylglycerol_kin_accessory"/>
</dbReference>
<comment type="similarity">
    <text evidence="3 16">Belongs to the eukaryotic diacylglycerol kinase family.</text>
</comment>
<dbReference type="EMBL" id="HACA01020235">
    <property type="protein sequence ID" value="CDW37596.1"/>
    <property type="molecule type" value="Transcribed_RNA"/>
</dbReference>
<feature type="compositionally biased region" description="Basic and acidic residues" evidence="18">
    <location>
        <begin position="759"/>
        <end position="773"/>
    </location>
</feature>
<evidence type="ECO:0000256" key="4">
    <source>
        <dbReference type="ARBA" id="ARBA00022679"/>
    </source>
</evidence>
<keyword evidence="11 16" id="KW-0067">ATP-binding</keyword>
<dbReference type="Pfam" id="PF12796">
    <property type="entry name" value="Ank_2"/>
    <property type="match status" value="1"/>
</dbReference>
<evidence type="ECO:0000256" key="15">
    <source>
        <dbReference type="PROSITE-ProRule" id="PRU00023"/>
    </source>
</evidence>
<evidence type="ECO:0000256" key="16">
    <source>
        <dbReference type="RuleBase" id="RU361128"/>
    </source>
</evidence>
<name>A0A0K2UIU1_LEPSM</name>
<dbReference type="CDD" id="cd20855">
    <property type="entry name" value="C1_DGK_typeIV_rpt2"/>
    <property type="match status" value="1"/>
</dbReference>
<protein>
    <recommendedName>
        <fullName evidence="16">Diacylglycerol kinase</fullName>
        <shortName evidence="16">DAG kinase</shortName>
        <ecNumber evidence="16">2.7.1.107</ecNumber>
    </recommendedName>
</protein>
<evidence type="ECO:0000256" key="12">
    <source>
        <dbReference type="ARBA" id="ARBA00023043"/>
    </source>
</evidence>
<evidence type="ECO:0000256" key="11">
    <source>
        <dbReference type="ARBA" id="ARBA00022840"/>
    </source>
</evidence>
<dbReference type="GO" id="GO:0010646">
    <property type="term" value="P:regulation of cell communication"/>
    <property type="evidence" value="ECO:0007669"/>
    <property type="project" value="UniProtKB-ARBA"/>
</dbReference>
<dbReference type="Pfam" id="PF23578">
    <property type="entry name" value="DGKI"/>
    <property type="match status" value="1"/>
</dbReference>
<dbReference type="OrthoDB" id="242257at2759"/>
<dbReference type="PROSITE" id="PS50088">
    <property type="entry name" value="ANK_REPEAT"/>
    <property type="match status" value="2"/>
</dbReference>
<keyword evidence="14" id="KW-0539">Nucleus</keyword>
<evidence type="ECO:0000256" key="9">
    <source>
        <dbReference type="ARBA" id="ARBA00022777"/>
    </source>
</evidence>
<dbReference type="FunFam" id="3.40.50.10330:FF:000020">
    <property type="entry name" value="Diacylglycerol kinase"/>
    <property type="match status" value="1"/>
</dbReference>
<dbReference type="Gene3D" id="2.60.200.40">
    <property type="match status" value="1"/>
</dbReference>
<dbReference type="InterPro" id="IPR036388">
    <property type="entry name" value="WH-like_DNA-bd_sf"/>
</dbReference>
<dbReference type="PANTHER" id="PTHR11255">
    <property type="entry name" value="DIACYLGLYCEROL KINASE"/>
    <property type="match status" value="1"/>
</dbReference>
<dbReference type="GO" id="GO:0005634">
    <property type="term" value="C:nucleus"/>
    <property type="evidence" value="ECO:0007669"/>
    <property type="project" value="UniProtKB-SubCell"/>
</dbReference>
<dbReference type="FunFam" id="2.60.200.40:FF:000012">
    <property type="entry name" value="Diacylglycerol kinase"/>
    <property type="match status" value="1"/>
</dbReference>
<dbReference type="InterPro" id="IPR036770">
    <property type="entry name" value="Ankyrin_rpt-contain_sf"/>
</dbReference>
<feature type="domain" description="DAGKc" evidence="19">
    <location>
        <begin position="289"/>
        <end position="424"/>
    </location>
</feature>
<keyword evidence="13 17" id="KW-0175">Coiled coil</keyword>
<dbReference type="Gene3D" id="3.40.50.10330">
    <property type="entry name" value="Probable inorganic polyphosphate/atp-NAD kinase, domain 1"/>
    <property type="match status" value="1"/>
</dbReference>
<evidence type="ECO:0000256" key="17">
    <source>
        <dbReference type="SAM" id="Coils"/>
    </source>
</evidence>
<keyword evidence="12 15" id="KW-0040">ANK repeat</keyword>
<dbReference type="Pfam" id="PF18517">
    <property type="entry name" value="LZ3wCH"/>
    <property type="match status" value="1"/>
</dbReference>
<feature type="repeat" description="ANK" evidence="15">
    <location>
        <begin position="898"/>
        <end position="930"/>
    </location>
</feature>
<feature type="repeat" description="ANK" evidence="15">
    <location>
        <begin position="862"/>
        <end position="885"/>
    </location>
</feature>
<dbReference type="Gene3D" id="1.10.10.10">
    <property type="entry name" value="Winged helix-like DNA-binding domain superfamily/Winged helix DNA-binding domain"/>
    <property type="match status" value="1"/>
</dbReference>
<dbReference type="InterPro" id="IPR002219">
    <property type="entry name" value="PKC_DAG/PE"/>
</dbReference>
<dbReference type="GO" id="GO:0008270">
    <property type="term" value="F:zinc ion binding"/>
    <property type="evidence" value="ECO:0007669"/>
    <property type="project" value="UniProtKB-KW"/>
</dbReference>
<evidence type="ECO:0000256" key="8">
    <source>
        <dbReference type="ARBA" id="ARBA00022771"/>
    </source>
</evidence>
<dbReference type="GO" id="GO:0004143">
    <property type="term" value="F:ATP-dependent diacylglycerol kinase activity"/>
    <property type="evidence" value="ECO:0007669"/>
    <property type="project" value="UniProtKB-EC"/>
</dbReference>
<evidence type="ECO:0000313" key="20">
    <source>
        <dbReference type="EMBL" id="CDW37596.1"/>
    </source>
</evidence>
<comment type="subcellular location">
    <subcellularLocation>
        <location evidence="2">Nucleus</location>
    </subcellularLocation>
</comment>
<evidence type="ECO:0000256" key="5">
    <source>
        <dbReference type="ARBA" id="ARBA00022723"/>
    </source>
</evidence>
<dbReference type="Pfam" id="PF07106">
    <property type="entry name" value="WHD_TBPIP"/>
    <property type="match status" value="1"/>
</dbReference>
<comment type="catalytic activity">
    <reaction evidence="1 16">
        <text>a 1,2-diacyl-sn-glycerol + ATP = a 1,2-diacyl-sn-glycero-3-phosphate + ADP + H(+)</text>
        <dbReference type="Rhea" id="RHEA:10272"/>
        <dbReference type="ChEBI" id="CHEBI:15378"/>
        <dbReference type="ChEBI" id="CHEBI:17815"/>
        <dbReference type="ChEBI" id="CHEBI:30616"/>
        <dbReference type="ChEBI" id="CHEBI:58608"/>
        <dbReference type="ChEBI" id="CHEBI:456216"/>
        <dbReference type="EC" id="2.7.1.107"/>
    </reaction>
</comment>
<feature type="coiled-coil region" evidence="17">
    <location>
        <begin position="1039"/>
        <end position="1136"/>
    </location>
</feature>
<evidence type="ECO:0000256" key="18">
    <source>
        <dbReference type="SAM" id="MobiDB-lite"/>
    </source>
</evidence>
<keyword evidence="10" id="KW-0862">Zinc</keyword>
<dbReference type="CDD" id="cd20802">
    <property type="entry name" value="C1_DGK_typeIV_rpt1"/>
    <property type="match status" value="1"/>
</dbReference>
<dbReference type="GO" id="GO:0007200">
    <property type="term" value="P:phospholipase C-activating G protein-coupled receptor signaling pathway"/>
    <property type="evidence" value="ECO:0007669"/>
    <property type="project" value="InterPro"/>
</dbReference>
<dbReference type="PROSITE" id="PS50297">
    <property type="entry name" value="ANK_REP_REGION"/>
    <property type="match status" value="1"/>
</dbReference>
<dbReference type="InterPro" id="IPR001206">
    <property type="entry name" value="Diacylglycerol_kinase_cat_dom"/>
</dbReference>
<dbReference type="GO" id="GO:0005886">
    <property type="term" value="C:plasma membrane"/>
    <property type="evidence" value="ECO:0007669"/>
    <property type="project" value="TreeGrafter"/>
</dbReference>
<dbReference type="GO" id="GO:0023051">
    <property type="term" value="P:regulation of signaling"/>
    <property type="evidence" value="ECO:0007669"/>
    <property type="project" value="UniProtKB-ARBA"/>
</dbReference>
<dbReference type="InterPro" id="IPR037607">
    <property type="entry name" value="DGK"/>
</dbReference>
<keyword evidence="9 16" id="KW-0418">Kinase</keyword>
<dbReference type="SMART" id="SM00248">
    <property type="entry name" value="ANK"/>
    <property type="match status" value="2"/>
</dbReference>
<keyword evidence="8" id="KW-0863">Zinc-finger</keyword>
<keyword evidence="7 16" id="KW-0547">Nucleotide-binding</keyword>
<dbReference type="FunFam" id="1.25.40.20:FF:000204">
    <property type="entry name" value="Diacylglycerol kinase"/>
    <property type="match status" value="1"/>
</dbReference>
<dbReference type="InterPro" id="IPR016064">
    <property type="entry name" value="NAD/diacylglycerol_kinase_sf"/>
</dbReference>
<evidence type="ECO:0000256" key="2">
    <source>
        <dbReference type="ARBA" id="ARBA00004123"/>
    </source>
</evidence>
<dbReference type="InterPro" id="IPR010776">
    <property type="entry name" value="Hop2_WH_dom"/>
</dbReference>
<dbReference type="Gene3D" id="1.25.40.20">
    <property type="entry name" value="Ankyrin repeat-containing domain"/>
    <property type="match status" value="1"/>
</dbReference>
<evidence type="ECO:0000256" key="3">
    <source>
        <dbReference type="ARBA" id="ARBA00009280"/>
    </source>
</evidence>
<dbReference type="SUPFAM" id="SSF111331">
    <property type="entry name" value="NAD kinase/diacylglycerol kinase-like"/>
    <property type="match status" value="1"/>
</dbReference>
<feature type="compositionally biased region" description="Polar residues" evidence="18">
    <location>
        <begin position="1"/>
        <end position="12"/>
    </location>
</feature>
<dbReference type="InterPro" id="IPR040661">
    <property type="entry name" value="LZ3wCH"/>
</dbReference>